<dbReference type="AlphaFoldDB" id="A0A660DXX2"/>
<dbReference type="InterPro" id="IPR000415">
    <property type="entry name" value="Nitroreductase-like"/>
</dbReference>
<dbReference type="GO" id="GO:0005737">
    <property type="term" value="C:cytoplasm"/>
    <property type="evidence" value="ECO:0007669"/>
    <property type="project" value="UniProtKB-SubCell"/>
</dbReference>
<organism evidence="5 6">
    <name type="scientific">Lactiplantibacillus mudanjiangensis</name>
    <dbReference type="NCBI Taxonomy" id="1296538"/>
    <lineage>
        <taxon>Bacteria</taxon>
        <taxon>Bacillati</taxon>
        <taxon>Bacillota</taxon>
        <taxon>Bacilli</taxon>
        <taxon>Lactobacillales</taxon>
        <taxon>Lactobacillaceae</taxon>
        <taxon>Lactiplantibacillus</taxon>
    </lineage>
</organism>
<keyword evidence="3" id="KW-0560">Oxidoreductase</keyword>
<evidence type="ECO:0000256" key="1">
    <source>
        <dbReference type="ARBA" id="ARBA00004496"/>
    </source>
</evidence>
<accession>A0A660DXX2</accession>
<feature type="domain" description="Nitroreductase" evidence="4">
    <location>
        <begin position="11"/>
        <end position="178"/>
    </location>
</feature>
<dbReference type="FunFam" id="3.40.109.10:FF:000001">
    <property type="entry name" value="Nitroreductase family"/>
    <property type="match status" value="1"/>
</dbReference>
<dbReference type="GO" id="GO:0034599">
    <property type="term" value="P:cellular response to oxidative stress"/>
    <property type="evidence" value="ECO:0007669"/>
    <property type="project" value="InterPro"/>
</dbReference>
<evidence type="ECO:0000313" key="6">
    <source>
        <dbReference type="Proteomes" id="UP000289996"/>
    </source>
</evidence>
<evidence type="ECO:0000256" key="2">
    <source>
        <dbReference type="ARBA" id="ARBA00022490"/>
    </source>
</evidence>
<gene>
    <name evidence="5" type="ORF">MUDAN_MDHGFNIF_03015</name>
</gene>
<keyword evidence="6" id="KW-1185">Reference proteome</keyword>
<evidence type="ECO:0000313" key="5">
    <source>
        <dbReference type="EMBL" id="VDG28589.1"/>
    </source>
</evidence>
<name>A0A660DXX2_9LACO</name>
<dbReference type="SUPFAM" id="SSF55469">
    <property type="entry name" value="FMN-dependent nitroreductase-like"/>
    <property type="match status" value="1"/>
</dbReference>
<dbReference type="Proteomes" id="UP000289996">
    <property type="component" value="Unassembled WGS sequence"/>
</dbReference>
<dbReference type="GO" id="GO:0016491">
    <property type="term" value="F:oxidoreductase activity"/>
    <property type="evidence" value="ECO:0007669"/>
    <property type="project" value="UniProtKB-KW"/>
</dbReference>
<sequence length="200" mass="22597">MTTQFTALQQQRRTIYALGKSVNQSNAEIVDLIESAVKLAPSAFNNQTTRAVILFNQYHDQLWDMTADRLKSEVPTEAAYQKTVEKLNSFKAGYGTILYFTDTSIVKQNEVDFPLYAANFADWAEQAQGNAQYSVWTSLAENKLGASLQHYNPLIDDQVAKTFDIPANWKLRAQMPFGSIEAEAGDKEFMADADRFKIFE</sequence>
<dbReference type="RefSeq" id="WP_130843623.1">
    <property type="nucleotide sequence ID" value="NZ_BJDY01000002.1"/>
</dbReference>
<proteinExistence type="predicted"/>
<dbReference type="PANTHER" id="PTHR43035:SF1">
    <property type="entry name" value="FATTY ACID REPRESSION MUTANT PROTEIN 2-RELATED"/>
    <property type="match status" value="1"/>
</dbReference>
<dbReference type="CDD" id="cd02140">
    <property type="entry name" value="Frm2-like"/>
    <property type="match status" value="1"/>
</dbReference>
<dbReference type="Gene3D" id="3.40.109.10">
    <property type="entry name" value="NADH Oxidase"/>
    <property type="match status" value="1"/>
</dbReference>
<evidence type="ECO:0000256" key="3">
    <source>
        <dbReference type="ARBA" id="ARBA00023002"/>
    </source>
</evidence>
<evidence type="ECO:0000259" key="4">
    <source>
        <dbReference type="Pfam" id="PF00881"/>
    </source>
</evidence>
<dbReference type="OrthoDB" id="9810617at2"/>
<dbReference type="PANTHER" id="PTHR43035">
    <property type="entry name" value="FATTY ACID REPRESSION MUTANT PROTEIN 2-RELATED"/>
    <property type="match status" value="1"/>
</dbReference>
<keyword evidence="2" id="KW-0963">Cytoplasm</keyword>
<protein>
    <submittedName>
        <fullName evidence="5">Nitroreductase [Lactobacillus sp.]</fullName>
    </submittedName>
</protein>
<comment type="subcellular location">
    <subcellularLocation>
        <location evidence="1">Cytoplasm</location>
    </subcellularLocation>
</comment>
<dbReference type="InterPro" id="IPR029479">
    <property type="entry name" value="Nitroreductase"/>
</dbReference>
<dbReference type="InterPro" id="IPR033877">
    <property type="entry name" value="Frm2/Hbn1"/>
</dbReference>
<reference evidence="5 6" key="1">
    <citation type="submission" date="2018-11" db="EMBL/GenBank/DDBJ databases">
        <authorList>
            <person name="Wuyts S."/>
        </authorList>
    </citation>
    <scope>NUCLEOTIDE SEQUENCE [LARGE SCALE GENOMIC DNA]</scope>
    <source>
        <strain evidence="5">Lactobacillus mudanjiangensis AMBF249</strain>
    </source>
</reference>
<dbReference type="EMBL" id="UYIG01000113">
    <property type="protein sequence ID" value="VDG28589.1"/>
    <property type="molecule type" value="Genomic_DNA"/>
</dbReference>
<dbReference type="Pfam" id="PF00881">
    <property type="entry name" value="Nitroreductase"/>
    <property type="match status" value="1"/>
</dbReference>